<dbReference type="GO" id="GO:0032981">
    <property type="term" value="P:mitochondrial respiratory chain complex I assembly"/>
    <property type="evidence" value="ECO:0007669"/>
    <property type="project" value="TreeGrafter"/>
</dbReference>
<feature type="transmembrane region" description="Helical" evidence="6">
    <location>
        <begin position="53"/>
        <end position="75"/>
    </location>
</feature>
<dbReference type="Pfam" id="PF07114">
    <property type="entry name" value="TMEM126"/>
    <property type="match status" value="1"/>
</dbReference>
<feature type="transmembrane region" description="Helical" evidence="6">
    <location>
        <begin position="136"/>
        <end position="157"/>
    </location>
</feature>
<keyword evidence="4" id="KW-0496">Mitochondrion</keyword>
<comment type="caution">
    <text evidence="7">The sequence shown here is derived from an EMBL/GenBank/DDBJ whole genome shotgun (WGS) entry which is preliminary data.</text>
</comment>
<evidence type="ECO:0000256" key="5">
    <source>
        <dbReference type="ARBA" id="ARBA00023136"/>
    </source>
</evidence>
<dbReference type="EMBL" id="UYJE01009187">
    <property type="protein sequence ID" value="VDI70990.1"/>
    <property type="molecule type" value="Genomic_DNA"/>
</dbReference>
<dbReference type="Proteomes" id="UP000596742">
    <property type="component" value="Unassembled WGS sequence"/>
</dbReference>
<protein>
    <submittedName>
        <fullName evidence="7">Uncharacterized protein</fullName>
    </submittedName>
</protein>
<keyword evidence="3 6" id="KW-1133">Transmembrane helix</keyword>
<keyword evidence="5 6" id="KW-0472">Membrane</keyword>
<dbReference type="AlphaFoldDB" id="A0A8B6GY95"/>
<evidence type="ECO:0000256" key="4">
    <source>
        <dbReference type="ARBA" id="ARBA00023128"/>
    </source>
</evidence>
<feature type="transmembrane region" description="Helical" evidence="6">
    <location>
        <begin position="182"/>
        <end position="202"/>
    </location>
</feature>
<dbReference type="InterPro" id="IPR009801">
    <property type="entry name" value="TMEM126"/>
</dbReference>
<dbReference type="OrthoDB" id="6234762at2759"/>
<dbReference type="PANTHER" id="PTHR16296:SF2">
    <property type="entry name" value="TRANSMEMBRANE PROTEIN 126A"/>
    <property type="match status" value="1"/>
</dbReference>
<keyword evidence="8" id="KW-1185">Reference proteome</keyword>
<evidence type="ECO:0000256" key="3">
    <source>
        <dbReference type="ARBA" id="ARBA00022989"/>
    </source>
</evidence>
<comment type="subcellular location">
    <subcellularLocation>
        <location evidence="1">Mitochondrion membrane</location>
        <topology evidence="1">Multi-pass membrane protein</topology>
    </subcellularLocation>
</comment>
<gene>
    <name evidence="7" type="ORF">MGAL_10B001878</name>
</gene>
<evidence type="ECO:0000256" key="2">
    <source>
        <dbReference type="ARBA" id="ARBA00022692"/>
    </source>
</evidence>
<name>A0A8B6GY95_MYTGA</name>
<keyword evidence="2 6" id="KW-0812">Transmembrane</keyword>
<sequence length="233" mass="25878">MMTEDLKGTALGKPRQLYRAVSFEDIPKGAIPISQIELLTVMRRRIQKHENKLQIWPLAFNHIVTGSTGLASALVINHHYRKVFSLKNLSLGHTYGMTGFIGAVVPYALHSQLVTEPILKGYNSCSLCLGTRAGTLQIVGGVLYPIVISSLLCIIHARNHYTYSVPSISQGSQVFKMIKTTFPFGATLSVLLFSNFLVGVLLTEKEMDVYERVFGHSFDRPPEEGELVTDLKK</sequence>
<feature type="transmembrane region" description="Helical" evidence="6">
    <location>
        <begin position="95"/>
        <end position="115"/>
    </location>
</feature>
<reference evidence="7" key="1">
    <citation type="submission" date="2018-11" db="EMBL/GenBank/DDBJ databases">
        <authorList>
            <person name="Alioto T."/>
            <person name="Alioto T."/>
        </authorList>
    </citation>
    <scope>NUCLEOTIDE SEQUENCE</scope>
</reference>
<dbReference type="GO" id="GO:0031966">
    <property type="term" value="C:mitochondrial membrane"/>
    <property type="evidence" value="ECO:0007669"/>
    <property type="project" value="UniProtKB-SubCell"/>
</dbReference>
<organism evidence="7 8">
    <name type="scientific">Mytilus galloprovincialis</name>
    <name type="common">Mediterranean mussel</name>
    <dbReference type="NCBI Taxonomy" id="29158"/>
    <lineage>
        <taxon>Eukaryota</taxon>
        <taxon>Metazoa</taxon>
        <taxon>Spiralia</taxon>
        <taxon>Lophotrochozoa</taxon>
        <taxon>Mollusca</taxon>
        <taxon>Bivalvia</taxon>
        <taxon>Autobranchia</taxon>
        <taxon>Pteriomorphia</taxon>
        <taxon>Mytilida</taxon>
        <taxon>Mytiloidea</taxon>
        <taxon>Mytilidae</taxon>
        <taxon>Mytilinae</taxon>
        <taxon>Mytilus</taxon>
    </lineage>
</organism>
<proteinExistence type="predicted"/>
<evidence type="ECO:0000256" key="6">
    <source>
        <dbReference type="SAM" id="Phobius"/>
    </source>
</evidence>
<evidence type="ECO:0000313" key="7">
    <source>
        <dbReference type="EMBL" id="VDI70990.1"/>
    </source>
</evidence>
<evidence type="ECO:0000256" key="1">
    <source>
        <dbReference type="ARBA" id="ARBA00004225"/>
    </source>
</evidence>
<dbReference type="PANTHER" id="PTHR16296">
    <property type="entry name" value="UNCHARACTERIZED HYPOTHALAMUS PROTEIN HT007"/>
    <property type="match status" value="1"/>
</dbReference>
<evidence type="ECO:0000313" key="8">
    <source>
        <dbReference type="Proteomes" id="UP000596742"/>
    </source>
</evidence>
<accession>A0A8B6GY95</accession>